<organism evidence="3 4">
    <name type="scientific">Altererythrobacter xiamenensis</name>
    <dbReference type="NCBI Taxonomy" id="1316679"/>
    <lineage>
        <taxon>Bacteria</taxon>
        <taxon>Pseudomonadati</taxon>
        <taxon>Pseudomonadota</taxon>
        <taxon>Alphaproteobacteria</taxon>
        <taxon>Sphingomonadales</taxon>
        <taxon>Erythrobacteraceae</taxon>
        <taxon>Altererythrobacter</taxon>
    </lineage>
</organism>
<name>A0A1Y6F4E8_9SPHN</name>
<proteinExistence type="predicted"/>
<accession>A0A1Y6F4E8</accession>
<dbReference type="RefSeq" id="WP_086437704.1">
    <property type="nucleotide sequence ID" value="NZ_FXWG01000002.1"/>
</dbReference>
<protein>
    <recommendedName>
        <fullName evidence="2">DUF5681 domain-containing protein</fullName>
    </recommendedName>
</protein>
<gene>
    <name evidence="3" type="ORF">SAMN06297468_1842</name>
</gene>
<dbReference type="OrthoDB" id="2086138at2"/>
<keyword evidence="4" id="KW-1185">Reference proteome</keyword>
<reference evidence="4" key="1">
    <citation type="submission" date="2017-04" db="EMBL/GenBank/DDBJ databases">
        <authorList>
            <person name="Varghese N."/>
            <person name="Submissions S."/>
        </authorList>
    </citation>
    <scope>NUCLEOTIDE SEQUENCE [LARGE SCALE GENOMIC DNA]</scope>
</reference>
<evidence type="ECO:0000259" key="2">
    <source>
        <dbReference type="Pfam" id="PF18932"/>
    </source>
</evidence>
<dbReference type="Proteomes" id="UP000194420">
    <property type="component" value="Unassembled WGS sequence"/>
</dbReference>
<sequence>MAKKYKVGYGNPPKEHQWKPGESGNPSGKKGSAKMAANAKPLIDCLVEELLEPVSPTVGGKTLKMPLVSALAKTLVRDLLNATPREKIQLLEKLMELGVFDALATRIRDTQQNADSGSWISEEDRLMVAALNEALDPDNGNS</sequence>
<feature type="region of interest" description="Disordered" evidence="1">
    <location>
        <begin position="1"/>
        <end position="34"/>
    </location>
</feature>
<dbReference type="InterPro" id="IPR043736">
    <property type="entry name" value="DUF5681"/>
</dbReference>
<evidence type="ECO:0000313" key="4">
    <source>
        <dbReference type="Proteomes" id="UP000194420"/>
    </source>
</evidence>
<evidence type="ECO:0000313" key="3">
    <source>
        <dbReference type="EMBL" id="SMQ69657.1"/>
    </source>
</evidence>
<dbReference type="Pfam" id="PF18932">
    <property type="entry name" value="DUF5681"/>
    <property type="match status" value="1"/>
</dbReference>
<feature type="domain" description="DUF5681" evidence="2">
    <location>
        <begin position="14"/>
        <end position="94"/>
    </location>
</feature>
<dbReference type="AlphaFoldDB" id="A0A1Y6F4E8"/>
<dbReference type="EMBL" id="FXWG01000002">
    <property type="protein sequence ID" value="SMQ69657.1"/>
    <property type="molecule type" value="Genomic_DNA"/>
</dbReference>
<evidence type="ECO:0000256" key="1">
    <source>
        <dbReference type="SAM" id="MobiDB-lite"/>
    </source>
</evidence>